<keyword evidence="2" id="KW-0328">Glycosyltransferase</keyword>
<dbReference type="InterPro" id="IPR029044">
    <property type="entry name" value="Nucleotide-diphossugar_trans"/>
</dbReference>
<dbReference type="PANTHER" id="PTHR43685">
    <property type="entry name" value="GLYCOSYLTRANSFERASE"/>
    <property type="match status" value="1"/>
</dbReference>
<organism evidence="5 6">
    <name type="scientific">Arsenicicoccus cauae</name>
    <dbReference type="NCBI Taxonomy" id="2663847"/>
    <lineage>
        <taxon>Bacteria</taxon>
        <taxon>Bacillati</taxon>
        <taxon>Actinomycetota</taxon>
        <taxon>Actinomycetes</taxon>
        <taxon>Micrococcales</taxon>
        <taxon>Intrasporangiaceae</taxon>
        <taxon>Arsenicicoccus</taxon>
    </lineage>
</organism>
<dbReference type="CDD" id="cd00761">
    <property type="entry name" value="Glyco_tranf_GTA_type"/>
    <property type="match status" value="1"/>
</dbReference>
<keyword evidence="3 5" id="KW-0808">Transferase</keyword>
<dbReference type="PANTHER" id="PTHR43685:SF5">
    <property type="entry name" value="GLYCOSYLTRANSFERASE EPSE-RELATED"/>
    <property type="match status" value="1"/>
</dbReference>
<dbReference type="SUPFAM" id="SSF53448">
    <property type="entry name" value="Nucleotide-diphospho-sugar transferases"/>
    <property type="match status" value="1"/>
</dbReference>
<keyword evidence="6" id="KW-1185">Reference proteome</keyword>
<feature type="domain" description="Glycosyltransferase 2-like" evidence="4">
    <location>
        <begin position="57"/>
        <end position="160"/>
    </location>
</feature>
<dbReference type="Gene3D" id="3.90.550.10">
    <property type="entry name" value="Spore Coat Polysaccharide Biosynthesis Protein SpsA, Chain A"/>
    <property type="match status" value="1"/>
</dbReference>
<sequence>MEWASTRGCRQTTTLGNLDAECQDQPGMRLERVAAGWCQHLWGETTMTANDRPPLVSIVVPTYKRPAMLREALGSVLGQTLQDLEVIVCDNANDPETREVVTSFDDDRVTYVGRPENIGMMANAIDGFRRASGELVIKLDDDDAFEPDALETLAAPFAGRPELTASFCDLQLVDVAGRPLVEATAKLQHDTHRESLPEGLHAPSSTIAVQGAVSLSGALLRRTAIDWLDVPEQAGTSYDLYLTVAAARDGAAAWYSHRPLVRYRIHGANDSVKNVIPSLEASQFILREALTSGRHGNPRPFRERMAQGDARLAREYLLSGDNGRALRRALRSLRVHPTRAAAAAAALSLLPRGLGTAVSRRRRAAYLGAAERRAATRPPTAVDN</sequence>
<evidence type="ECO:0000256" key="2">
    <source>
        <dbReference type="ARBA" id="ARBA00022676"/>
    </source>
</evidence>
<comment type="similarity">
    <text evidence="1">Belongs to the glycosyltransferase 2 family.</text>
</comment>
<dbReference type="GO" id="GO:0016757">
    <property type="term" value="F:glycosyltransferase activity"/>
    <property type="evidence" value="ECO:0007669"/>
    <property type="project" value="UniProtKB-KW"/>
</dbReference>
<dbReference type="AlphaFoldDB" id="A0A6I3IDE9"/>
<evidence type="ECO:0000313" key="5">
    <source>
        <dbReference type="EMBL" id="MTB72258.1"/>
    </source>
</evidence>
<proteinExistence type="inferred from homology"/>
<evidence type="ECO:0000256" key="3">
    <source>
        <dbReference type="ARBA" id="ARBA00022679"/>
    </source>
</evidence>
<reference evidence="5 6" key="1">
    <citation type="submission" date="2019-11" db="EMBL/GenBank/DDBJ databases">
        <title>Whole genome sequencing identifies a novel species of the genus Arsenicicoccus isolated from human blood.</title>
        <authorList>
            <person name="Jeong J.H."/>
            <person name="Kweon O.J."/>
            <person name="Kim H.R."/>
            <person name="Kim T.-H."/>
            <person name="Ha S.-M."/>
            <person name="Lee M.-K."/>
        </authorList>
    </citation>
    <scope>NUCLEOTIDE SEQUENCE [LARGE SCALE GENOMIC DNA]</scope>
    <source>
        <strain evidence="5 6">MKL-02</strain>
    </source>
</reference>
<dbReference type="Pfam" id="PF00535">
    <property type="entry name" value="Glycos_transf_2"/>
    <property type="match status" value="1"/>
</dbReference>
<evidence type="ECO:0000313" key="6">
    <source>
        <dbReference type="Proteomes" id="UP000431092"/>
    </source>
</evidence>
<accession>A0A6I3IDE9</accession>
<dbReference type="InterPro" id="IPR050834">
    <property type="entry name" value="Glycosyltransf_2"/>
</dbReference>
<dbReference type="EMBL" id="WLVL01000037">
    <property type="protein sequence ID" value="MTB72258.1"/>
    <property type="molecule type" value="Genomic_DNA"/>
</dbReference>
<evidence type="ECO:0000259" key="4">
    <source>
        <dbReference type="Pfam" id="PF00535"/>
    </source>
</evidence>
<dbReference type="Proteomes" id="UP000431092">
    <property type="component" value="Unassembled WGS sequence"/>
</dbReference>
<protein>
    <submittedName>
        <fullName evidence="5">Glycosyltransferase</fullName>
    </submittedName>
</protein>
<comment type="caution">
    <text evidence="5">The sequence shown here is derived from an EMBL/GenBank/DDBJ whole genome shotgun (WGS) entry which is preliminary data.</text>
</comment>
<dbReference type="InterPro" id="IPR001173">
    <property type="entry name" value="Glyco_trans_2-like"/>
</dbReference>
<name>A0A6I3IDE9_9MICO</name>
<gene>
    <name evidence="5" type="ORF">GGG17_09800</name>
</gene>
<evidence type="ECO:0000256" key="1">
    <source>
        <dbReference type="ARBA" id="ARBA00006739"/>
    </source>
</evidence>